<dbReference type="Proteomes" id="UP000075683">
    <property type="component" value="Unassembled WGS sequence"/>
</dbReference>
<name>A0A150M4R5_9BACI</name>
<dbReference type="EMBL" id="LQYT01000042">
    <property type="protein sequence ID" value="KYD19366.1"/>
    <property type="molecule type" value="Genomic_DNA"/>
</dbReference>
<evidence type="ECO:0000313" key="1">
    <source>
        <dbReference type="EMBL" id="KYD19366.1"/>
    </source>
</evidence>
<sequence>MILKDELHRHAPYSSFLLIISSGSADFKDSISGMPGPAGGRHIALSAIFPG</sequence>
<gene>
    <name evidence="1" type="ORF">B4135_2097</name>
</gene>
<dbReference type="STRING" id="301148.B4135_2097"/>
<reference evidence="1 2" key="1">
    <citation type="submission" date="2016-01" db="EMBL/GenBank/DDBJ databases">
        <title>Draft Genome Sequences of Seven Thermophilic Sporeformers Isolated from Foods.</title>
        <authorList>
            <person name="Berendsen E.M."/>
            <person name="Wells-Bennik M.H."/>
            <person name="Krawcyk A.O."/>
            <person name="De Jong A."/>
            <person name="Holsappel S."/>
            <person name="Eijlander R.T."/>
            <person name="Kuipers O.P."/>
        </authorList>
    </citation>
    <scope>NUCLEOTIDE SEQUENCE [LARGE SCALE GENOMIC DNA]</scope>
    <source>
        <strain evidence="1 2">B4135</strain>
    </source>
</reference>
<accession>A0A150M4R5</accession>
<comment type="caution">
    <text evidence="1">The sequence shown here is derived from an EMBL/GenBank/DDBJ whole genome shotgun (WGS) entry which is preliminary data.</text>
</comment>
<organism evidence="1 2">
    <name type="scientific">Caldibacillus debilis</name>
    <dbReference type="NCBI Taxonomy" id="301148"/>
    <lineage>
        <taxon>Bacteria</taxon>
        <taxon>Bacillati</taxon>
        <taxon>Bacillota</taxon>
        <taxon>Bacilli</taxon>
        <taxon>Bacillales</taxon>
        <taxon>Bacillaceae</taxon>
        <taxon>Caldibacillus</taxon>
    </lineage>
</organism>
<dbReference type="AlphaFoldDB" id="A0A150M4R5"/>
<proteinExistence type="predicted"/>
<protein>
    <submittedName>
        <fullName evidence="1">Uncharacterized protein</fullName>
    </submittedName>
</protein>
<evidence type="ECO:0000313" key="2">
    <source>
        <dbReference type="Proteomes" id="UP000075683"/>
    </source>
</evidence>